<organism evidence="1 2">
    <name type="scientific">Subtercola boreus</name>
    <dbReference type="NCBI Taxonomy" id="120213"/>
    <lineage>
        <taxon>Bacteria</taxon>
        <taxon>Bacillati</taxon>
        <taxon>Actinomycetota</taxon>
        <taxon>Actinomycetes</taxon>
        <taxon>Micrococcales</taxon>
        <taxon>Microbacteriaceae</taxon>
        <taxon>Subtercola</taxon>
    </lineage>
</organism>
<dbReference type="SUPFAM" id="SSF63829">
    <property type="entry name" value="Calcium-dependent phosphotriesterase"/>
    <property type="match status" value="1"/>
</dbReference>
<sequence length="302" mass="31510">MLGTVFAQFGRLSFPTATVTDRAGALFVAFAEGDPVVKLDHFGNRLSIHPLPDGVRAVETMSITPEDQLCLLASDPPSIVLIDSHSARSVSILLPADVSPTALAVGADGRAYIAATSMTFLLRVDTEQGNGVSRVALEFDLDPSAVAVDRAGTLYVADWTTCRIDRISPDGTTDVGFWTPRDGVPSSALACSADGRRLIASGADGSVAQLELATGVTHITGEERPESLAAHVIEIAPEGTAYLPSFDQNAVTTLSPTGDLTTSSIEGFPEQRLALTDCTVRADGAVLAVGFLAGSMIRLSLP</sequence>
<comment type="caution">
    <text evidence="1">The sequence shown here is derived from an EMBL/GenBank/DDBJ whole genome shotgun (WGS) entry which is preliminary data.</text>
</comment>
<dbReference type="InterPro" id="IPR011042">
    <property type="entry name" value="6-blade_b-propeller_TolB-like"/>
</dbReference>
<name>A0A3E0W175_9MICO</name>
<evidence type="ECO:0008006" key="3">
    <source>
        <dbReference type="Google" id="ProtNLM"/>
    </source>
</evidence>
<proteinExistence type="predicted"/>
<dbReference type="Gene3D" id="2.120.10.30">
    <property type="entry name" value="TolB, C-terminal domain"/>
    <property type="match status" value="1"/>
</dbReference>
<reference evidence="1 2" key="1">
    <citation type="submission" date="2017-04" db="EMBL/GenBank/DDBJ databases">
        <title>Comparative genome analysis of Subtercola boreus.</title>
        <authorList>
            <person name="Cho Y.-J."/>
            <person name="Cho A."/>
            <person name="Kim O.-S."/>
            <person name="Lee J.-I."/>
        </authorList>
    </citation>
    <scope>NUCLEOTIDE SEQUENCE [LARGE SCALE GENOMIC DNA]</scope>
    <source>
        <strain evidence="1 2">P27479</strain>
    </source>
</reference>
<dbReference type="AlphaFoldDB" id="A0A3E0W175"/>
<accession>A0A3E0W175</accession>
<gene>
    <name evidence="1" type="ORF">B7R22_08990</name>
</gene>
<dbReference type="EMBL" id="NBXB01000027">
    <property type="protein sequence ID" value="RFA14837.1"/>
    <property type="molecule type" value="Genomic_DNA"/>
</dbReference>
<dbReference type="Proteomes" id="UP000256541">
    <property type="component" value="Unassembled WGS sequence"/>
</dbReference>
<protein>
    <recommendedName>
        <fullName evidence="3">SMP-30/Gluconolactonase/LRE-like region domain-containing protein</fullName>
    </recommendedName>
</protein>
<evidence type="ECO:0000313" key="1">
    <source>
        <dbReference type="EMBL" id="RFA14837.1"/>
    </source>
</evidence>
<evidence type="ECO:0000313" key="2">
    <source>
        <dbReference type="Proteomes" id="UP000256541"/>
    </source>
</evidence>
<dbReference type="OrthoDB" id="3758789at2"/>
<dbReference type="RefSeq" id="WP_116411415.1">
    <property type="nucleotide sequence ID" value="NZ_NBXB01000027.1"/>
</dbReference>